<reference evidence="4" key="1">
    <citation type="submission" date="2023-01" db="EMBL/GenBank/DDBJ databases">
        <title>Genome assembly of the deep-sea coral Lophelia pertusa.</title>
        <authorList>
            <person name="Herrera S."/>
            <person name="Cordes E."/>
        </authorList>
    </citation>
    <scope>NUCLEOTIDE SEQUENCE</scope>
    <source>
        <strain evidence="4">USNM1676648</strain>
        <tissue evidence="4">Polyp</tissue>
    </source>
</reference>
<dbReference type="EMBL" id="MU827529">
    <property type="protein sequence ID" value="KAJ7347663.1"/>
    <property type="molecule type" value="Genomic_DNA"/>
</dbReference>
<keyword evidence="1" id="KW-0175">Coiled coil</keyword>
<gene>
    <name evidence="4" type="primary">ZNFX1_44</name>
    <name evidence="4" type="ORF">OS493_039681</name>
</gene>
<evidence type="ECO:0000256" key="1">
    <source>
        <dbReference type="SAM" id="Coils"/>
    </source>
</evidence>
<proteinExistence type="predicted"/>
<feature type="compositionally biased region" description="Polar residues" evidence="2">
    <location>
        <begin position="37"/>
        <end position="55"/>
    </location>
</feature>
<evidence type="ECO:0000313" key="5">
    <source>
        <dbReference type="Proteomes" id="UP001163046"/>
    </source>
</evidence>
<feature type="coiled-coil region" evidence="1">
    <location>
        <begin position="361"/>
        <end position="399"/>
    </location>
</feature>
<feature type="region of interest" description="Disordered" evidence="2">
    <location>
        <begin position="1"/>
        <end position="227"/>
    </location>
</feature>
<sequence length="541" mass="61268">MSSQEGQGKKLDKMERPGNDSKDSGETSEPKPEKLQGKTTPGRQGTGISKSSGACGTSADEIPSKRSSEGNPVKQNIDRRDHWRRGKPREGTKRKPQASSNAPNEKGKVNPDRGATLETNKGGTKKTITPKSQSSELQSATGPSTSRRTSGGNFHKQNRQHPKGRGRGASQEGDKGTPLTSATGRGKPPGKNQGQRPGKVNPANRNIKSATQHKTQPPACRPHKDVEKKSFPRKINVLDLKTLKEKDCTEVVYKLNESMAPFKFFLRSQEEQHNSDDFIFDLTCTLAIACDAPPDENTNKILAALKGSLFLSSKVPRLLDRVQGTSALNDQDSQPRLIQWLIKIFMRYLRHLPSSYADLPYDQLKRALDQSNIDRKDELQKELEAFKKVRDDIIRAERQKHGKRYINKTGQKPPNDFRDIPICPTNKEITSKERPFLRKNISKGRYEDAEHYLDVQFRLLREDFLEPLREGINEIVQNIPRRQRNQLMKYYPGARIVDKTFTPSGINYQVQFDVSRFDTRRWAHSKRLIFGSFLCLSKDKL</sequence>
<organism evidence="4 5">
    <name type="scientific">Desmophyllum pertusum</name>
    <dbReference type="NCBI Taxonomy" id="174260"/>
    <lineage>
        <taxon>Eukaryota</taxon>
        <taxon>Metazoa</taxon>
        <taxon>Cnidaria</taxon>
        <taxon>Anthozoa</taxon>
        <taxon>Hexacorallia</taxon>
        <taxon>Scleractinia</taxon>
        <taxon>Caryophylliina</taxon>
        <taxon>Caryophylliidae</taxon>
        <taxon>Desmophyllum</taxon>
    </lineage>
</organism>
<dbReference type="Pfam" id="PF25396">
    <property type="entry name" value="ZNFX1"/>
    <property type="match status" value="1"/>
</dbReference>
<dbReference type="Proteomes" id="UP001163046">
    <property type="component" value="Unassembled WGS sequence"/>
</dbReference>
<feature type="compositionally biased region" description="Basic residues" evidence="2">
    <location>
        <begin position="156"/>
        <end position="166"/>
    </location>
</feature>
<feature type="domain" description="ZNFX1" evidence="3">
    <location>
        <begin position="484"/>
        <end position="540"/>
    </location>
</feature>
<feature type="compositionally biased region" description="Polar residues" evidence="2">
    <location>
        <begin position="117"/>
        <end position="152"/>
    </location>
</feature>
<evidence type="ECO:0000313" key="4">
    <source>
        <dbReference type="EMBL" id="KAJ7347663.1"/>
    </source>
</evidence>
<keyword evidence="5" id="KW-1185">Reference proteome</keyword>
<name>A0A9X0CHF5_9CNID</name>
<dbReference type="AlphaFoldDB" id="A0A9X0CHF5"/>
<accession>A0A9X0CHF5</accession>
<evidence type="ECO:0000259" key="3">
    <source>
        <dbReference type="Pfam" id="PF25396"/>
    </source>
</evidence>
<dbReference type="OrthoDB" id="5986933at2759"/>
<protein>
    <submittedName>
        <fullName evidence="4">NFX1-type zinc finger-containing protein 1</fullName>
    </submittedName>
</protein>
<comment type="caution">
    <text evidence="4">The sequence shown here is derived from an EMBL/GenBank/DDBJ whole genome shotgun (WGS) entry which is preliminary data.</text>
</comment>
<dbReference type="InterPro" id="IPR057373">
    <property type="entry name" value="ZNFX1"/>
</dbReference>
<evidence type="ECO:0000256" key="2">
    <source>
        <dbReference type="SAM" id="MobiDB-lite"/>
    </source>
</evidence>
<feature type="compositionally biased region" description="Basic and acidic residues" evidence="2">
    <location>
        <begin position="7"/>
        <end position="36"/>
    </location>
</feature>
<feature type="compositionally biased region" description="Polar residues" evidence="2">
    <location>
        <begin position="203"/>
        <end position="215"/>
    </location>
</feature>